<organism evidence="2 3">
    <name type="scientific">Elongatibacter sediminis</name>
    <dbReference type="NCBI Taxonomy" id="3119006"/>
    <lineage>
        <taxon>Bacteria</taxon>
        <taxon>Pseudomonadati</taxon>
        <taxon>Pseudomonadota</taxon>
        <taxon>Gammaproteobacteria</taxon>
        <taxon>Chromatiales</taxon>
        <taxon>Wenzhouxiangellaceae</taxon>
        <taxon>Elongatibacter</taxon>
    </lineage>
</organism>
<keyword evidence="1" id="KW-0812">Transmembrane</keyword>
<dbReference type="PANTHER" id="PTHR34219">
    <property type="entry name" value="IRON-REGULATED INNER MEMBRANE PROTEIN-RELATED"/>
    <property type="match status" value="1"/>
</dbReference>
<dbReference type="AlphaFoldDB" id="A0AAW9RBM6"/>
<protein>
    <submittedName>
        <fullName evidence="2">PepSY domain-containing protein</fullName>
    </submittedName>
</protein>
<reference evidence="2 3" key="1">
    <citation type="submission" date="2024-02" db="EMBL/GenBank/DDBJ databases">
        <title>A novel Wenzhouxiangellaceae bacterium, isolated from coastal sediments.</title>
        <authorList>
            <person name="Du Z.-J."/>
            <person name="Ye Y.-Q."/>
            <person name="Zhang X.-Y."/>
        </authorList>
    </citation>
    <scope>NUCLEOTIDE SEQUENCE [LARGE SCALE GENOMIC DNA]</scope>
    <source>
        <strain evidence="2 3">CH-27</strain>
    </source>
</reference>
<keyword evidence="1" id="KW-0472">Membrane</keyword>
<dbReference type="EMBL" id="JAZHOG010000001">
    <property type="protein sequence ID" value="MEJ8566145.1"/>
    <property type="molecule type" value="Genomic_DNA"/>
</dbReference>
<gene>
    <name evidence="2" type="ORF">V3330_00800</name>
</gene>
<keyword evidence="3" id="KW-1185">Reference proteome</keyword>
<feature type="transmembrane region" description="Helical" evidence="1">
    <location>
        <begin position="452"/>
        <end position="473"/>
    </location>
</feature>
<proteinExistence type="predicted"/>
<dbReference type="RefSeq" id="WP_354693468.1">
    <property type="nucleotide sequence ID" value="NZ_JAZHOG010000001.1"/>
</dbReference>
<evidence type="ECO:0000256" key="1">
    <source>
        <dbReference type="SAM" id="Phobius"/>
    </source>
</evidence>
<dbReference type="Pfam" id="PF03929">
    <property type="entry name" value="PepSY_TM"/>
    <property type="match status" value="1"/>
</dbReference>
<name>A0AAW9RBM6_9GAMM</name>
<accession>A0AAW9RBM6</accession>
<evidence type="ECO:0000313" key="3">
    <source>
        <dbReference type="Proteomes" id="UP001359886"/>
    </source>
</evidence>
<keyword evidence="1" id="KW-1133">Transmembrane helix</keyword>
<feature type="transmembrane region" description="Helical" evidence="1">
    <location>
        <begin position="251"/>
        <end position="272"/>
    </location>
</feature>
<comment type="caution">
    <text evidence="2">The sequence shown here is derived from an EMBL/GenBank/DDBJ whole genome shotgun (WGS) entry which is preliminary data.</text>
</comment>
<dbReference type="InterPro" id="IPR005625">
    <property type="entry name" value="PepSY-ass_TM"/>
</dbReference>
<dbReference type="Proteomes" id="UP001359886">
    <property type="component" value="Unassembled WGS sequence"/>
</dbReference>
<evidence type="ECO:0000313" key="2">
    <source>
        <dbReference type="EMBL" id="MEJ8566145.1"/>
    </source>
</evidence>
<dbReference type="PANTHER" id="PTHR34219:SF6">
    <property type="entry name" value="BLR3280 PROTEIN"/>
    <property type="match status" value="1"/>
</dbReference>
<feature type="transmembrane region" description="Helical" evidence="1">
    <location>
        <begin position="12"/>
        <end position="33"/>
    </location>
</feature>
<feature type="transmembrane region" description="Helical" evidence="1">
    <location>
        <begin position="207"/>
        <end position="231"/>
    </location>
</feature>
<sequence>MIRWLFLTHRYLGIAIGLIMAMWCLSGIVMMYVQYPELGERDRLANLDPLDFTSCCHLPPGALDTAPSFTGFRIQMLAGTPVLQLQSANPRRIGPQFDLARGERLDAPGPDRIRRASEAWQERAGVQGSLSYEGALYNDQWTVYAAYNPHRPLHRFAAGDEAGTEWYVSDTTGEVVQVTTAHQRFWNWLGAVAHWLYPTILRQHTAVWAQVVTWLTFIGIFLTVIGLYVGLKQYKARSNGRRSPYRGASLWHHYSGLVFGILVLSWVVSGLFSMNPWGMLEGESAAPEQARLHDQGIDPARLERFIDRLGPTAAGAQWVRLEGRSIGGEFAVLTLNRQGAKTRLDERLVTRPLTPKQWQALAARLRPDTAVADAGLLHDEDNYYYEHHDRRDFPVYRIVFDDPGQTRYYLDAVSGELVLKIDAERRWYRWLHYGLHRGDFSAFLRGRPVWDMFMLMLMGGVSISCLTGAWMGVRRLRRNRRLRASRRLHGT</sequence>